<comment type="caution">
    <text evidence="2">The sequence shown here is derived from an EMBL/GenBank/DDBJ whole genome shotgun (WGS) entry which is preliminary data.</text>
</comment>
<organism evidence="2 3">
    <name type="scientific">Saccharopolyspora spinosa</name>
    <dbReference type="NCBI Taxonomy" id="60894"/>
    <lineage>
        <taxon>Bacteria</taxon>
        <taxon>Bacillati</taxon>
        <taxon>Actinomycetota</taxon>
        <taxon>Actinomycetes</taxon>
        <taxon>Pseudonocardiales</taxon>
        <taxon>Pseudonocardiaceae</taxon>
        <taxon>Saccharopolyspora</taxon>
    </lineage>
</organism>
<dbReference type="AlphaFoldDB" id="A0A2N3Y4S7"/>
<name>A0A2N3Y4S7_SACSN</name>
<evidence type="ECO:0000313" key="2">
    <source>
        <dbReference type="EMBL" id="PKW17936.1"/>
    </source>
</evidence>
<reference evidence="2" key="1">
    <citation type="submission" date="2017-12" db="EMBL/GenBank/DDBJ databases">
        <title>Sequencing the genomes of 1000 Actinobacteria strains.</title>
        <authorList>
            <person name="Klenk H.-P."/>
        </authorList>
    </citation>
    <scope>NUCLEOTIDE SEQUENCE [LARGE SCALE GENOMIC DNA]</scope>
    <source>
        <strain evidence="2">DSM 44228</strain>
    </source>
</reference>
<sequence>MWNQNARTRLRRGVPRTNYDVGRERAGEIAGNRHLTGVQRNEHKATAYRAPTVADTGVFNPELVSYQYYAAPLWTIAFGACLSPSRVSGGRRTPGT</sequence>
<proteinExistence type="predicted"/>
<protein>
    <submittedName>
        <fullName evidence="2">Uncharacterized protein</fullName>
    </submittedName>
</protein>
<evidence type="ECO:0000313" key="3">
    <source>
        <dbReference type="Proteomes" id="UP000233786"/>
    </source>
</evidence>
<dbReference type="Proteomes" id="UP000233786">
    <property type="component" value="Unassembled WGS sequence"/>
</dbReference>
<evidence type="ECO:0000256" key="1">
    <source>
        <dbReference type="SAM" id="MobiDB-lite"/>
    </source>
</evidence>
<gene>
    <name evidence="2" type="ORF">A8926_5970</name>
</gene>
<dbReference type="EMBL" id="PJNB01000001">
    <property type="protein sequence ID" value="PKW17936.1"/>
    <property type="molecule type" value="Genomic_DNA"/>
</dbReference>
<keyword evidence="3" id="KW-1185">Reference proteome</keyword>
<feature type="region of interest" description="Disordered" evidence="1">
    <location>
        <begin position="1"/>
        <end position="25"/>
    </location>
</feature>
<accession>A0A2N3Y4S7</accession>